<protein>
    <submittedName>
        <fullName evidence="1">Uncharacterized protein</fullName>
    </submittedName>
</protein>
<reference evidence="1 2" key="1">
    <citation type="submission" date="2019-02" db="EMBL/GenBank/DDBJ databases">
        <title>Prokaryotic population dynamics and viral predation in marine succession experiment using metagenomics: the confinement effect.</title>
        <authorList>
            <person name="Haro-Moreno J.M."/>
            <person name="Rodriguez-Valera F."/>
            <person name="Lopez-Perez M."/>
        </authorList>
    </citation>
    <scope>NUCLEOTIDE SEQUENCE [LARGE SCALE GENOMIC DNA]</scope>
    <source>
        <strain evidence="1">MED-G164</strain>
    </source>
</reference>
<organism evidence="1 2">
    <name type="scientific">SAR86 cluster bacterium</name>
    <dbReference type="NCBI Taxonomy" id="2030880"/>
    <lineage>
        <taxon>Bacteria</taxon>
        <taxon>Pseudomonadati</taxon>
        <taxon>Pseudomonadota</taxon>
        <taxon>Gammaproteobacteria</taxon>
        <taxon>SAR86 cluster</taxon>
    </lineage>
</organism>
<dbReference type="AlphaFoldDB" id="A0A520N3T4"/>
<comment type="caution">
    <text evidence="1">The sequence shown here is derived from an EMBL/GenBank/DDBJ whole genome shotgun (WGS) entry which is preliminary data.</text>
</comment>
<dbReference type="PROSITE" id="PS51257">
    <property type="entry name" value="PROKAR_LIPOPROTEIN"/>
    <property type="match status" value="1"/>
</dbReference>
<dbReference type="Proteomes" id="UP000315283">
    <property type="component" value="Unassembled WGS sequence"/>
</dbReference>
<evidence type="ECO:0000313" key="2">
    <source>
        <dbReference type="Proteomes" id="UP000315283"/>
    </source>
</evidence>
<proteinExistence type="predicted"/>
<gene>
    <name evidence="1" type="ORF">EVA97_03085</name>
</gene>
<sequence length="182" mass="21545">MSKKYFLIFSFFFLAGCEVQESKNIYKPPQEPEEFKNIFELIAYSNDQIEQIKIQLQMFLQKEKINLEEPISINFNVEDIPSYIDCGFMNDEVYVDYIERIFGTKLKADVDIKLKNTDKGVLFEKFHIKYTFTSKETGTRWRFATNKSKDLLVGNPVYDANPYRKCLSKNTLENEIIKYFSL</sequence>
<name>A0A520N3T4_9GAMM</name>
<dbReference type="EMBL" id="SHBJ01000018">
    <property type="protein sequence ID" value="RZO28157.1"/>
    <property type="molecule type" value="Genomic_DNA"/>
</dbReference>
<accession>A0A520N3T4</accession>
<evidence type="ECO:0000313" key="1">
    <source>
        <dbReference type="EMBL" id="RZO28157.1"/>
    </source>
</evidence>